<accession>A0ABT9GR03</accession>
<reference evidence="2 3" key="1">
    <citation type="submission" date="2023-08" db="EMBL/GenBank/DDBJ databases">
        <authorList>
            <person name="Joshi A."/>
            <person name="Thite S."/>
        </authorList>
    </citation>
    <scope>NUCLEOTIDE SEQUENCE [LARGE SCALE GENOMIC DNA]</scope>
    <source>
        <strain evidence="2 3">1E1</strain>
    </source>
</reference>
<feature type="signal peptide" evidence="1">
    <location>
        <begin position="1"/>
        <end position="22"/>
    </location>
</feature>
<keyword evidence="1" id="KW-0732">Signal</keyword>
<dbReference type="RefSeq" id="WP_305945489.1">
    <property type="nucleotide sequence ID" value="NZ_JAUZVY010000004.1"/>
</dbReference>
<gene>
    <name evidence="2" type="ORF">Q3O59_10215</name>
</gene>
<sequence>MLKTLVFLALSILTVLSLSLNASQTVTGRFQPLQPEDMSYYQNFHWSKPVPRKELYQSRLNGYEHMYEKMMTCLSMTIYDLPEQIGLFKDGGHEPDEHMKEGSPIDSVVVSDWLVYNFAEKIYQTYNGSLDPENDNDPALRHVRNEFWSHCLISLDVWLFTQAAQRRADGDANWREFLREGEPLNKK</sequence>
<dbReference type="Proteomes" id="UP001236258">
    <property type="component" value="Unassembled WGS sequence"/>
</dbReference>
<evidence type="ECO:0000256" key="1">
    <source>
        <dbReference type="SAM" id="SignalP"/>
    </source>
</evidence>
<name>A0ABT9GR03_9GAMM</name>
<comment type="caution">
    <text evidence="2">The sequence shown here is derived from an EMBL/GenBank/DDBJ whole genome shotgun (WGS) entry which is preliminary data.</text>
</comment>
<organism evidence="2 3">
    <name type="scientific">Alkalimonas delamerensis</name>
    <dbReference type="NCBI Taxonomy" id="265981"/>
    <lineage>
        <taxon>Bacteria</taxon>
        <taxon>Pseudomonadati</taxon>
        <taxon>Pseudomonadota</taxon>
        <taxon>Gammaproteobacteria</taxon>
        <taxon>Alkalimonas</taxon>
    </lineage>
</organism>
<protein>
    <submittedName>
        <fullName evidence="2">Uncharacterized protein</fullName>
    </submittedName>
</protein>
<feature type="chain" id="PRO_5047021289" evidence="1">
    <location>
        <begin position="23"/>
        <end position="187"/>
    </location>
</feature>
<evidence type="ECO:0000313" key="3">
    <source>
        <dbReference type="Proteomes" id="UP001236258"/>
    </source>
</evidence>
<dbReference type="EMBL" id="JAUZVY010000004">
    <property type="protein sequence ID" value="MDP4529397.1"/>
    <property type="molecule type" value="Genomic_DNA"/>
</dbReference>
<proteinExistence type="predicted"/>
<evidence type="ECO:0000313" key="2">
    <source>
        <dbReference type="EMBL" id="MDP4529397.1"/>
    </source>
</evidence>
<keyword evidence="3" id="KW-1185">Reference proteome</keyword>